<keyword evidence="3" id="KW-1185">Reference proteome</keyword>
<dbReference type="Pfam" id="PF03009">
    <property type="entry name" value="GDPD"/>
    <property type="match status" value="1"/>
</dbReference>
<dbReference type="Gene3D" id="3.20.20.190">
    <property type="entry name" value="Phosphatidylinositol (PI) phosphodiesterase"/>
    <property type="match status" value="1"/>
</dbReference>
<feature type="domain" description="GP-PDE" evidence="1">
    <location>
        <begin position="13"/>
        <end position="234"/>
    </location>
</feature>
<dbReference type="CDD" id="cd08556">
    <property type="entry name" value="GDPD"/>
    <property type="match status" value="1"/>
</dbReference>
<dbReference type="InterPro" id="IPR030395">
    <property type="entry name" value="GP_PDE_dom"/>
</dbReference>
<sequence length="241" mass="25418">MNPMTPGGTGDTALAIAHRGDPVRNRENTLPAIGAAVDQGADLVEIDVRLTSDGAVVLLHDATLERLWGMPARVDAVLAADLPAGIPTLTEALDHIAGSGVGLLIDMPEPLAAGPAYDVVRERVGAAALAPHEVLWCGATDALARVRSADPDARLLLSWDSADYPPEPTVEALAPEAFNPNWRTMAADVVTWAHDRGMAACCWTVDDEPVMGDLLRRGMDAMITNRIGKLRRVLDGLDGAA</sequence>
<accession>A0ABP4ADZ0</accession>
<comment type="caution">
    <text evidence="2">The sequence shown here is derived from an EMBL/GenBank/DDBJ whole genome shotgun (WGS) entry which is preliminary data.</text>
</comment>
<name>A0ABP4ADZ0_9PSEU</name>
<evidence type="ECO:0000313" key="3">
    <source>
        <dbReference type="Proteomes" id="UP001499967"/>
    </source>
</evidence>
<dbReference type="SUPFAM" id="SSF51695">
    <property type="entry name" value="PLC-like phosphodiesterases"/>
    <property type="match status" value="1"/>
</dbReference>
<proteinExistence type="predicted"/>
<gene>
    <name evidence="2" type="ORF">GCM10009559_24830</name>
</gene>
<dbReference type="PROSITE" id="PS51704">
    <property type="entry name" value="GP_PDE"/>
    <property type="match status" value="1"/>
</dbReference>
<dbReference type="PANTHER" id="PTHR46211">
    <property type="entry name" value="GLYCEROPHOSPHORYL DIESTER PHOSPHODIESTERASE"/>
    <property type="match status" value="1"/>
</dbReference>
<evidence type="ECO:0000313" key="2">
    <source>
        <dbReference type="EMBL" id="GAA0934350.1"/>
    </source>
</evidence>
<dbReference type="EMBL" id="BAAAHP010000071">
    <property type="protein sequence ID" value="GAA0934350.1"/>
    <property type="molecule type" value="Genomic_DNA"/>
</dbReference>
<dbReference type="PANTHER" id="PTHR46211:SF1">
    <property type="entry name" value="GLYCEROPHOSPHODIESTER PHOSPHODIESTERASE, CYTOPLASMIC"/>
    <property type="match status" value="1"/>
</dbReference>
<evidence type="ECO:0000259" key="1">
    <source>
        <dbReference type="PROSITE" id="PS51704"/>
    </source>
</evidence>
<reference evidence="3" key="1">
    <citation type="journal article" date="2019" name="Int. J. Syst. Evol. Microbiol.">
        <title>The Global Catalogue of Microorganisms (GCM) 10K type strain sequencing project: providing services to taxonomists for standard genome sequencing and annotation.</title>
        <authorList>
            <consortium name="The Broad Institute Genomics Platform"/>
            <consortium name="The Broad Institute Genome Sequencing Center for Infectious Disease"/>
            <person name="Wu L."/>
            <person name="Ma J."/>
        </authorList>
    </citation>
    <scope>NUCLEOTIDE SEQUENCE [LARGE SCALE GENOMIC DNA]</scope>
    <source>
        <strain evidence="3">JCM 11117</strain>
    </source>
</reference>
<protein>
    <submittedName>
        <fullName evidence="2">Glycerophosphodiester phosphodiesterase</fullName>
    </submittedName>
</protein>
<organism evidence="2 3">
    <name type="scientific">Pseudonocardia zijingensis</name>
    <dbReference type="NCBI Taxonomy" id="153376"/>
    <lineage>
        <taxon>Bacteria</taxon>
        <taxon>Bacillati</taxon>
        <taxon>Actinomycetota</taxon>
        <taxon>Actinomycetes</taxon>
        <taxon>Pseudonocardiales</taxon>
        <taxon>Pseudonocardiaceae</taxon>
        <taxon>Pseudonocardia</taxon>
    </lineage>
</organism>
<dbReference type="Proteomes" id="UP001499967">
    <property type="component" value="Unassembled WGS sequence"/>
</dbReference>
<dbReference type="InterPro" id="IPR017946">
    <property type="entry name" value="PLC-like_Pdiesterase_TIM-brl"/>
</dbReference>